<dbReference type="GO" id="GO:0016987">
    <property type="term" value="F:sigma factor activity"/>
    <property type="evidence" value="ECO:0007669"/>
    <property type="project" value="InterPro"/>
</dbReference>
<dbReference type="PANTHER" id="PTHR30173">
    <property type="entry name" value="SIGMA 19 FACTOR"/>
    <property type="match status" value="1"/>
</dbReference>
<accession>A0A859QQT1</accession>
<dbReference type="InterPro" id="IPR052704">
    <property type="entry name" value="ECF_Sigma-70_Domain"/>
</dbReference>
<dbReference type="NCBIfam" id="NF007214">
    <property type="entry name" value="PRK09636.1"/>
    <property type="match status" value="1"/>
</dbReference>
<dbReference type="AlphaFoldDB" id="A0A859QQT1"/>
<proteinExistence type="predicted"/>
<dbReference type="PANTHER" id="PTHR30173:SF36">
    <property type="entry name" value="ECF RNA POLYMERASE SIGMA FACTOR SIGJ"/>
    <property type="match status" value="1"/>
</dbReference>
<dbReference type="SUPFAM" id="SSF54427">
    <property type="entry name" value="NTF2-like"/>
    <property type="match status" value="1"/>
</dbReference>
<dbReference type="Gene3D" id="3.10.450.50">
    <property type="match status" value="1"/>
</dbReference>
<sequence length="285" mass="31737">MTDTNHEDAAAGFDPLRPKLMRVAYRMLGSVADAEDMVQEAFIRWMGADRSAVREPEAFLRRTVTRLCLDQLKSARRQRETYVGPWLPDPVVEEEQEEDVTLPLMLALERLSPLERAAFLLHDVFGLGFEEVAATIQRDSAACRQLASRARTHVREERPRFQIEKQKSLEIAEAFFTASRSGDMKALGAMLAADVSIHADGGGKRPAAMKPFFGFDAVMKVHESLAVLFQNNGSKLVRAGFINGLPGFVTLEGDGELQTTALEIEDGKVAAIYVMRNPDKLKHLH</sequence>
<dbReference type="SUPFAM" id="SSF88946">
    <property type="entry name" value="Sigma2 domain of RNA polymerase sigma factors"/>
    <property type="match status" value="1"/>
</dbReference>
<dbReference type="EMBL" id="CP041241">
    <property type="protein sequence ID" value="QLL65090.1"/>
    <property type="molecule type" value="Genomic_DNA"/>
</dbReference>
<reference evidence="2 3" key="1">
    <citation type="submission" date="2019-06" db="EMBL/GenBank/DDBJ databases">
        <title>Complete genome sequence of Ensifer mexicanus ITTG R7 isolated from nodules of Acacia angustissima (Mill.) Kuntze.</title>
        <authorList>
            <person name="Rincon-Rosales R."/>
            <person name="Rogel M.A."/>
            <person name="Guerrero G."/>
            <person name="Rincon-Molina C.I."/>
            <person name="Lopez-Lopez A."/>
            <person name="Martinez-Romero E."/>
        </authorList>
    </citation>
    <scope>NUCLEOTIDE SEQUENCE [LARGE SCALE GENOMIC DNA]</scope>
    <source>
        <strain evidence="2 3">ITTG R7</strain>
        <plasmid evidence="3">pemeittgr7c</plasmid>
    </source>
</reference>
<evidence type="ECO:0000313" key="3">
    <source>
        <dbReference type="Proteomes" id="UP000510721"/>
    </source>
</evidence>
<name>A0A859QQT1_9HYPH</name>
<dbReference type="InterPro" id="IPR013249">
    <property type="entry name" value="RNA_pol_sigma70_r4_t2"/>
</dbReference>
<comment type="subunit">
    <text evidence="1">Interacts transiently with the RNA polymerase catalytic core formed by RpoA, RpoB, RpoC and RpoZ (2 alpha, 1 beta, 1 beta' and 1 omega subunit) to form the RNA polymerase holoenzyme that can initiate transcription.</text>
</comment>
<evidence type="ECO:0000313" key="2">
    <source>
        <dbReference type="EMBL" id="QLL65090.1"/>
    </source>
</evidence>
<gene>
    <name evidence="2" type="ORF">FKV68_27405</name>
</gene>
<dbReference type="RefSeq" id="WP_180943556.1">
    <property type="nucleotide sequence ID" value="NZ_CP041241.1"/>
</dbReference>
<dbReference type="Gene3D" id="1.10.10.10">
    <property type="entry name" value="Winged helix-like DNA-binding domain superfamily/Winged helix DNA-binding domain"/>
    <property type="match status" value="1"/>
</dbReference>
<organism evidence="2 3">
    <name type="scientific">Sinorhizobium mexicanum</name>
    <dbReference type="NCBI Taxonomy" id="375549"/>
    <lineage>
        <taxon>Bacteria</taxon>
        <taxon>Pseudomonadati</taxon>
        <taxon>Pseudomonadota</taxon>
        <taxon>Alphaproteobacteria</taxon>
        <taxon>Hyphomicrobiales</taxon>
        <taxon>Rhizobiaceae</taxon>
        <taxon>Sinorhizobium/Ensifer group</taxon>
        <taxon>Sinorhizobium</taxon>
    </lineage>
</organism>
<dbReference type="InterPro" id="IPR032710">
    <property type="entry name" value="NTF2-like_dom_sf"/>
</dbReference>
<dbReference type="GO" id="GO:0006352">
    <property type="term" value="P:DNA-templated transcription initiation"/>
    <property type="evidence" value="ECO:0007669"/>
    <property type="project" value="InterPro"/>
</dbReference>
<dbReference type="SUPFAM" id="SSF88659">
    <property type="entry name" value="Sigma3 and sigma4 domains of RNA polymerase sigma factors"/>
    <property type="match status" value="1"/>
</dbReference>
<dbReference type="Gene3D" id="1.10.1740.10">
    <property type="match status" value="1"/>
</dbReference>
<evidence type="ECO:0000256" key="1">
    <source>
        <dbReference type="ARBA" id="ARBA00011344"/>
    </source>
</evidence>
<dbReference type="InterPro" id="IPR013325">
    <property type="entry name" value="RNA_pol_sigma_r2"/>
</dbReference>
<keyword evidence="2" id="KW-0614">Plasmid</keyword>
<dbReference type="KEGG" id="emx:FKV68_27405"/>
<keyword evidence="3" id="KW-1185">Reference proteome</keyword>
<geneLocation type="plasmid" evidence="3">
    <name>pemeittgr7c</name>
</geneLocation>
<protein>
    <submittedName>
        <fullName evidence="2">Sigma-70 family RNA polymerase sigma factor</fullName>
    </submittedName>
</protein>
<dbReference type="Pfam" id="PF04542">
    <property type="entry name" value="Sigma70_r2"/>
    <property type="match status" value="1"/>
</dbReference>
<dbReference type="InterPro" id="IPR007627">
    <property type="entry name" value="RNA_pol_sigma70_r2"/>
</dbReference>
<dbReference type="InterPro" id="IPR013324">
    <property type="entry name" value="RNA_pol_sigma_r3/r4-like"/>
</dbReference>
<dbReference type="InterPro" id="IPR014284">
    <property type="entry name" value="RNA_pol_sigma-70_dom"/>
</dbReference>
<dbReference type="Proteomes" id="UP000510721">
    <property type="component" value="Plasmid pEmeITTGR7c"/>
</dbReference>
<dbReference type="InterPro" id="IPR036388">
    <property type="entry name" value="WH-like_DNA-bd_sf"/>
</dbReference>
<dbReference type="Pfam" id="PF08281">
    <property type="entry name" value="Sigma70_r4_2"/>
    <property type="match status" value="1"/>
</dbReference>
<dbReference type="GO" id="GO:0003677">
    <property type="term" value="F:DNA binding"/>
    <property type="evidence" value="ECO:0007669"/>
    <property type="project" value="InterPro"/>
</dbReference>
<dbReference type="NCBIfam" id="TIGR02937">
    <property type="entry name" value="sigma70-ECF"/>
    <property type="match status" value="1"/>
</dbReference>